<sequence>MNIRLVEPTIEWQTEIQAFLTEMQENKSAIAGMGSLETMPSVAHWLAKSERNKNPATVPSHLVRAIQYLYVDLETREIIGMIQLRCALNDYLKDFGGHIGYSIAPSKRRQGYGVQMLQACLIEAKKQGLTKVLLTCDPENTGSRKIIQANGGTYAEKVFHPEEKRWYEKYWITIDV</sequence>
<protein>
    <submittedName>
        <fullName evidence="2">GNAT family N-acetyltransferase</fullName>
    </submittedName>
</protein>
<evidence type="ECO:0000259" key="1">
    <source>
        <dbReference type="PROSITE" id="PS51186"/>
    </source>
</evidence>
<feature type="domain" description="N-acetyltransferase" evidence="1">
    <location>
        <begin position="1"/>
        <end position="173"/>
    </location>
</feature>
<dbReference type="InterPro" id="IPR016181">
    <property type="entry name" value="Acyl_CoA_acyltransferase"/>
</dbReference>
<keyword evidence="3" id="KW-1185">Reference proteome</keyword>
<dbReference type="PANTHER" id="PTHR39173:SF1">
    <property type="entry name" value="ACETYLTRANSFERASE"/>
    <property type="match status" value="1"/>
</dbReference>
<comment type="caution">
    <text evidence="2">The sequence shown here is derived from an EMBL/GenBank/DDBJ whole genome shotgun (WGS) entry which is preliminary data.</text>
</comment>
<dbReference type="Pfam" id="PF13302">
    <property type="entry name" value="Acetyltransf_3"/>
    <property type="match status" value="1"/>
</dbReference>
<dbReference type="Proteomes" id="UP001595969">
    <property type="component" value="Unassembled WGS sequence"/>
</dbReference>
<dbReference type="PANTHER" id="PTHR39173">
    <property type="entry name" value="ACETYLTRANSFERASE"/>
    <property type="match status" value="1"/>
</dbReference>
<gene>
    <name evidence="2" type="ORF">ACFO5I_01240</name>
</gene>
<name>A0ABV9MQV7_9ENTE</name>
<dbReference type="SUPFAM" id="SSF55729">
    <property type="entry name" value="Acyl-CoA N-acyltransferases (Nat)"/>
    <property type="match status" value="1"/>
</dbReference>
<reference evidence="3" key="1">
    <citation type="journal article" date="2019" name="Int. J. Syst. Evol. Microbiol.">
        <title>The Global Catalogue of Microorganisms (GCM) 10K type strain sequencing project: providing services to taxonomists for standard genome sequencing and annotation.</title>
        <authorList>
            <consortium name="The Broad Institute Genomics Platform"/>
            <consortium name="The Broad Institute Genome Sequencing Center for Infectious Disease"/>
            <person name="Wu L."/>
            <person name="Ma J."/>
        </authorList>
    </citation>
    <scope>NUCLEOTIDE SEQUENCE [LARGE SCALE GENOMIC DNA]</scope>
    <source>
        <strain evidence="3">CGMCC 1.19032</strain>
    </source>
</reference>
<dbReference type="Gene3D" id="3.40.630.30">
    <property type="match status" value="1"/>
</dbReference>
<dbReference type="CDD" id="cd04301">
    <property type="entry name" value="NAT_SF"/>
    <property type="match status" value="1"/>
</dbReference>
<proteinExistence type="predicted"/>
<evidence type="ECO:0000313" key="3">
    <source>
        <dbReference type="Proteomes" id="UP001595969"/>
    </source>
</evidence>
<dbReference type="EMBL" id="JBHSGS010000007">
    <property type="protein sequence ID" value="MFC4718371.1"/>
    <property type="molecule type" value="Genomic_DNA"/>
</dbReference>
<accession>A0ABV9MQV7</accession>
<dbReference type="InterPro" id="IPR000182">
    <property type="entry name" value="GNAT_dom"/>
</dbReference>
<evidence type="ECO:0000313" key="2">
    <source>
        <dbReference type="EMBL" id="MFC4718371.1"/>
    </source>
</evidence>
<dbReference type="PROSITE" id="PS51186">
    <property type="entry name" value="GNAT"/>
    <property type="match status" value="1"/>
</dbReference>
<organism evidence="2 3">
    <name type="scientific">Enterococcus lemanii</name>
    <dbReference type="NCBI Taxonomy" id="1159752"/>
    <lineage>
        <taxon>Bacteria</taxon>
        <taxon>Bacillati</taxon>
        <taxon>Bacillota</taxon>
        <taxon>Bacilli</taxon>
        <taxon>Lactobacillales</taxon>
        <taxon>Enterococcaceae</taxon>
        <taxon>Enterococcus</taxon>
    </lineage>
</organism>
<dbReference type="RefSeq" id="WP_204653770.1">
    <property type="nucleotide sequence ID" value="NZ_JAFBFD010000013.1"/>
</dbReference>